<keyword evidence="4" id="KW-1185">Reference proteome</keyword>
<reference evidence="3 4" key="1">
    <citation type="journal article" date="2012" name="Eukaryot. Cell">
        <title>Draft genome sequence of Wickerhamomyces ciferrii NRRL Y-1031 F-60-10.</title>
        <authorList>
            <person name="Schneider J."/>
            <person name="Andrea H."/>
            <person name="Blom J."/>
            <person name="Jaenicke S."/>
            <person name="Ruckert C."/>
            <person name="Schorsch C."/>
            <person name="Szczepanowski R."/>
            <person name="Farwick M."/>
            <person name="Goesmann A."/>
            <person name="Puhler A."/>
            <person name="Schaffer S."/>
            <person name="Tauch A."/>
            <person name="Kohler T."/>
            <person name="Brinkrolf K."/>
        </authorList>
    </citation>
    <scope>NUCLEOTIDE SEQUENCE [LARGE SCALE GENOMIC DNA]</scope>
    <source>
        <strain evidence="4">ATCC 14091 / BCRC 22168 / CBS 111 / JCM 3599 / NBRC 0793 / NRRL Y-1031 F-60-10</strain>
    </source>
</reference>
<dbReference type="Pfam" id="PF00397">
    <property type="entry name" value="WW"/>
    <property type="match status" value="1"/>
</dbReference>
<organism evidence="3 4">
    <name type="scientific">Wickerhamomyces ciferrii (strain ATCC 14091 / BCRC 22168 / CBS 111 / JCM 3599 / NBRC 0793 / NRRL Y-1031 F-60-10)</name>
    <name type="common">Yeast</name>
    <name type="synonym">Pichia ciferrii</name>
    <dbReference type="NCBI Taxonomy" id="1206466"/>
    <lineage>
        <taxon>Eukaryota</taxon>
        <taxon>Fungi</taxon>
        <taxon>Dikarya</taxon>
        <taxon>Ascomycota</taxon>
        <taxon>Saccharomycotina</taxon>
        <taxon>Saccharomycetes</taxon>
        <taxon>Phaffomycetales</taxon>
        <taxon>Wickerhamomycetaceae</taxon>
        <taxon>Wickerhamomyces</taxon>
    </lineage>
</organism>
<dbReference type="SMART" id="SM00456">
    <property type="entry name" value="WW"/>
    <property type="match status" value="1"/>
</dbReference>
<sequence length="119" mass="13266">MSNREPQVPDGWKAQYDEKYQTWFYVNLKTGKSQWEAPEGTTFKDKEEAKAQPPPYAPDGHQDRPNSSQSGSIPPQNSNQRFAGRGQGFPQQQYYPQQPQGFGGPQPGFGGGYPPQGMS</sequence>
<dbReference type="CDD" id="cd00201">
    <property type="entry name" value="WW"/>
    <property type="match status" value="1"/>
</dbReference>
<dbReference type="SUPFAM" id="SSF51045">
    <property type="entry name" value="WW domain"/>
    <property type="match status" value="1"/>
</dbReference>
<accession>K0KRJ1</accession>
<dbReference type="Gene3D" id="2.20.70.10">
    <property type="match status" value="1"/>
</dbReference>
<dbReference type="AlphaFoldDB" id="K0KRJ1"/>
<feature type="compositionally biased region" description="Gly residues" evidence="1">
    <location>
        <begin position="101"/>
        <end position="119"/>
    </location>
</feature>
<evidence type="ECO:0000259" key="2">
    <source>
        <dbReference type="PROSITE" id="PS50020"/>
    </source>
</evidence>
<evidence type="ECO:0000313" key="4">
    <source>
        <dbReference type="Proteomes" id="UP000009328"/>
    </source>
</evidence>
<evidence type="ECO:0000313" key="3">
    <source>
        <dbReference type="EMBL" id="CCH43914.1"/>
    </source>
</evidence>
<dbReference type="STRING" id="1206466.K0KRJ1"/>
<dbReference type="InParanoid" id="K0KRJ1"/>
<evidence type="ECO:0000256" key="1">
    <source>
        <dbReference type="SAM" id="MobiDB-lite"/>
    </source>
</evidence>
<dbReference type="Proteomes" id="UP000009328">
    <property type="component" value="Unassembled WGS sequence"/>
</dbReference>
<gene>
    <name evidence="3" type="ORF">BN7_3469</name>
</gene>
<feature type="region of interest" description="Disordered" evidence="1">
    <location>
        <begin position="34"/>
        <end position="119"/>
    </location>
</feature>
<protein>
    <recommendedName>
        <fullName evidence="2">WW domain-containing protein</fullName>
    </recommendedName>
</protein>
<dbReference type="EMBL" id="CAIF01000096">
    <property type="protein sequence ID" value="CCH43914.1"/>
    <property type="molecule type" value="Genomic_DNA"/>
</dbReference>
<dbReference type="InterPro" id="IPR036020">
    <property type="entry name" value="WW_dom_sf"/>
</dbReference>
<dbReference type="InterPro" id="IPR001202">
    <property type="entry name" value="WW_dom"/>
</dbReference>
<feature type="domain" description="WW" evidence="2">
    <location>
        <begin position="6"/>
        <end position="40"/>
    </location>
</feature>
<comment type="caution">
    <text evidence="3">The sequence shown here is derived from an EMBL/GenBank/DDBJ whole genome shotgun (WGS) entry which is preliminary data.</text>
</comment>
<feature type="compositionally biased region" description="Polar residues" evidence="1">
    <location>
        <begin position="65"/>
        <end position="81"/>
    </location>
</feature>
<proteinExistence type="predicted"/>
<dbReference type="HOGENOM" id="CLU_2270069_0_0_1"/>
<dbReference type="PROSITE" id="PS50020">
    <property type="entry name" value="WW_DOMAIN_2"/>
    <property type="match status" value="1"/>
</dbReference>
<name>K0KRJ1_WICCF</name>
<feature type="compositionally biased region" description="Low complexity" evidence="1">
    <location>
        <begin position="88"/>
        <end position="100"/>
    </location>
</feature>